<dbReference type="Pfam" id="PF10903">
    <property type="entry name" value="DUF2691"/>
    <property type="match status" value="1"/>
</dbReference>
<dbReference type="AlphaFoldDB" id="A0A4U9RKN8"/>
<gene>
    <name evidence="1" type="ORF">NCTC503_01871</name>
</gene>
<sequence>MKSAILEKGQETYSYLGEIFNAIDNEQLRYNWLITDCECYPINKKYENLFSKEYIWLTGEELTDIINEEDMQFIWGVFSGFPKENNLEEVLKYDLPFADGYEGFWIDDVGIQHPLASIEIVPWDSSLTLFTSKHDDLVDKFRASFPLSEDLYAQNTRDNSEINYIEKLLIEELGRRNIELNEKTLHQKYFIWNKLYSERKSLVKDEDIIICINKILDENLK</sequence>
<proteinExistence type="predicted"/>
<name>A0A4U9RKN8_HATHI</name>
<protein>
    <submittedName>
        <fullName evidence="1">Protein of uncharacterized function (DUF2691)</fullName>
    </submittedName>
</protein>
<organism evidence="1 2">
    <name type="scientific">Hathewaya histolytica</name>
    <name type="common">Clostridium histolyticum</name>
    <dbReference type="NCBI Taxonomy" id="1498"/>
    <lineage>
        <taxon>Bacteria</taxon>
        <taxon>Bacillati</taxon>
        <taxon>Bacillota</taxon>
        <taxon>Clostridia</taxon>
        <taxon>Eubacteriales</taxon>
        <taxon>Clostridiaceae</taxon>
        <taxon>Hathewaya</taxon>
    </lineage>
</organism>
<evidence type="ECO:0000313" key="2">
    <source>
        <dbReference type="Proteomes" id="UP000308489"/>
    </source>
</evidence>
<dbReference type="InterPro" id="IPR020216">
    <property type="entry name" value="Uncharacterised_YncE"/>
</dbReference>
<dbReference type="KEGG" id="hhw:NCTC503_01871"/>
<evidence type="ECO:0000313" key="1">
    <source>
        <dbReference type="EMBL" id="VTQ91881.1"/>
    </source>
</evidence>
<reference evidence="1 2" key="1">
    <citation type="submission" date="2019-05" db="EMBL/GenBank/DDBJ databases">
        <authorList>
            <consortium name="Pathogen Informatics"/>
        </authorList>
    </citation>
    <scope>NUCLEOTIDE SEQUENCE [LARGE SCALE GENOMIC DNA]</scope>
    <source>
        <strain evidence="1 2">NCTC503</strain>
    </source>
</reference>
<dbReference type="OrthoDB" id="797474at2"/>
<dbReference type="EMBL" id="LR590481">
    <property type="protein sequence ID" value="VTQ91881.1"/>
    <property type="molecule type" value="Genomic_DNA"/>
</dbReference>
<dbReference type="Proteomes" id="UP000308489">
    <property type="component" value="Chromosome 1"/>
</dbReference>
<dbReference type="RefSeq" id="WP_138210468.1">
    <property type="nucleotide sequence ID" value="NZ_CBCRUQ010000003.1"/>
</dbReference>
<keyword evidence="2" id="KW-1185">Reference proteome</keyword>
<accession>A0A4U9RKN8</accession>